<dbReference type="Proteomes" id="UP001652503">
    <property type="component" value="Unassembled WGS sequence"/>
</dbReference>
<dbReference type="PROSITE" id="PS01068">
    <property type="entry name" value="OMPA_1"/>
    <property type="match status" value="1"/>
</dbReference>
<evidence type="ECO:0000256" key="5">
    <source>
        <dbReference type="SAM" id="SignalP"/>
    </source>
</evidence>
<keyword evidence="2 4" id="KW-0472">Membrane</keyword>
<keyword evidence="5" id="KW-0732">Signal</keyword>
<accession>A0ABT2YYT1</accession>
<keyword evidence="8" id="KW-1185">Reference proteome</keyword>
<dbReference type="Pfam" id="PF00691">
    <property type="entry name" value="OmpA"/>
    <property type="match status" value="1"/>
</dbReference>
<dbReference type="PANTHER" id="PTHR30329">
    <property type="entry name" value="STATOR ELEMENT OF FLAGELLAR MOTOR COMPLEX"/>
    <property type="match status" value="1"/>
</dbReference>
<feature type="chain" id="PRO_5046310969" evidence="5">
    <location>
        <begin position="19"/>
        <end position="221"/>
    </location>
</feature>
<evidence type="ECO:0000313" key="8">
    <source>
        <dbReference type="Proteomes" id="UP001652503"/>
    </source>
</evidence>
<feature type="domain" description="OmpA-like" evidence="6">
    <location>
        <begin position="104"/>
        <end position="221"/>
    </location>
</feature>
<evidence type="ECO:0000256" key="2">
    <source>
        <dbReference type="ARBA" id="ARBA00023136"/>
    </source>
</evidence>
<evidence type="ECO:0000256" key="4">
    <source>
        <dbReference type="PROSITE-ProRule" id="PRU00473"/>
    </source>
</evidence>
<evidence type="ECO:0000256" key="1">
    <source>
        <dbReference type="ARBA" id="ARBA00004442"/>
    </source>
</evidence>
<evidence type="ECO:0000313" key="7">
    <source>
        <dbReference type="EMBL" id="MCV2864044.1"/>
    </source>
</evidence>
<reference evidence="7 8" key="1">
    <citation type="submission" date="2022-10" db="EMBL/GenBank/DDBJ databases">
        <title>Defluviimonas sp. nov., isolated from ocean surface water.</title>
        <authorList>
            <person name="He W."/>
            <person name="Wang L."/>
            <person name="Zhang D.-F."/>
        </authorList>
    </citation>
    <scope>NUCLEOTIDE SEQUENCE [LARGE SCALE GENOMIC DNA]</scope>
    <source>
        <strain evidence="7 8">WL0075</strain>
    </source>
</reference>
<dbReference type="PANTHER" id="PTHR30329:SF21">
    <property type="entry name" value="LIPOPROTEIN YIAD-RELATED"/>
    <property type="match status" value="1"/>
</dbReference>
<comment type="caution">
    <text evidence="7">The sequence shown here is derived from an EMBL/GenBank/DDBJ whole genome shotgun (WGS) entry which is preliminary data.</text>
</comment>
<dbReference type="InterPro" id="IPR006690">
    <property type="entry name" value="OMPA-like_CS"/>
</dbReference>
<keyword evidence="3" id="KW-0998">Cell outer membrane</keyword>
<dbReference type="PROSITE" id="PS51123">
    <property type="entry name" value="OMPA_2"/>
    <property type="match status" value="1"/>
</dbReference>
<gene>
    <name evidence="7" type="ORF">OE647_04725</name>
</gene>
<dbReference type="InterPro" id="IPR036737">
    <property type="entry name" value="OmpA-like_sf"/>
</dbReference>
<comment type="subcellular location">
    <subcellularLocation>
        <location evidence="1">Cell outer membrane</location>
    </subcellularLocation>
</comment>
<dbReference type="InterPro" id="IPR006664">
    <property type="entry name" value="OMP_bac"/>
</dbReference>
<dbReference type="SUPFAM" id="SSF103088">
    <property type="entry name" value="OmpA-like"/>
    <property type="match status" value="1"/>
</dbReference>
<dbReference type="InterPro" id="IPR027367">
    <property type="entry name" value="Gly-zipper_YMGG"/>
</dbReference>
<dbReference type="RefSeq" id="WP_263720514.1">
    <property type="nucleotide sequence ID" value="NZ_JAOWLA010000003.1"/>
</dbReference>
<evidence type="ECO:0000256" key="3">
    <source>
        <dbReference type="ARBA" id="ARBA00023237"/>
    </source>
</evidence>
<evidence type="ECO:0000259" key="6">
    <source>
        <dbReference type="PROSITE" id="PS51123"/>
    </source>
</evidence>
<name>A0ABT2YYT1_9RHOB</name>
<dbReference type="InterPro" id="IPR006665">
    <property type="entry name" value="OmpA-like"/>
</dbReference>
<dbReference type="Pfam" id="PF13441">
    <property type="entry name" value="Gly-zipper_YMGG"/>
    <property type="match status" value="1"/>
</dbReference>
<dbReference type="PRINTS" id="PR01021">
    <property type="entry name" value="OMPADOMAIN"/>
</dbReference>
<feature type="signal peptide" evidence="5">
    <location>
        <begin position="1"/>
        <end position="18"/>
    </location>
</feature>
<protein>
    <submittedName>
        <fullName evidence="7">OmpA family protein</fullName>
    </submittedName>
</protein>
<dbReference type="EMBL" id="JAOWLA010000003">
    <property type="protein sequence ID" value="MCV2864044.1"/>
    <property type="molecule type" value="Genomic_DNA"/>
</dbReference>
<dbReference type="CDD" id="cd07185">
    <property type="entry name" value="OmpA_C-like"/>
    <property type="match status" value="1"/>
</dbReference>
<dbReference type="PRINTS" id="PR01023">
    <property type="entry name" value="NAFLGMOTY"/>
</dbReference>
<dbReference type="InterPro" id="IPR050330">
    <property type="entry name" value="Bact_OuterMem_StrucFunc"/>
</dbReference>
<dbReference type="Gene3D" id="3.30.1330.60">
    <property type="entry name" value="OmpA-like domain"/>
    <property type="match status" value="1"/>
</dbReference>
<proteinExistence type="predicted"/>
<dbReference type="PROSITE" id="PS51257">
    <property type="entry name" value="PROKAR_LIPOPROTEIN"/>
    <property type="match status" value="1"/>
</dbReference>
<organism evidence="7 8">
    <name type="scientific">Albidovulum sediminicola</name>
    <dbReference type="NCBI Taxonomy" id="2984331"/>
    <lineage>
        <taxon>Bacteria</taxon>
        <taxon>Pseudomonadati</taxon>
        <taxon>Pseudomonadota</taxon>
        <taxon>Alphaproteobacteria</taxon>
        <taxon>Rhodobacterales</taxon>
        <taxon>Paracoccaceae</taxon>
        <taxon>Albidovulum</taxon>
    </lineage>
</organism>
<sequence length="221" mass="23004">MRITKILMAATAGAFLLAACTPPEQYNPNDPNQRTREGAAVGAGIGALAGLISGDTAKERRNRALGGAIIGGIAGGVIGNNLDKQAAELAASFDNGAIGIINTGNELIVRMPQDILFATDSAVVSSTLRGDLQTLAASINRYPDTTVQVIGHTDNTGTAAYNQTLSERRAQSVAAILQGAGVAGYRLQAYGRGESEPIASNYTAEGRAQNRRVDIIIRPNR</sequence>